<keyword evidence="2" id="KW-1185">Reference proteome</keyword>
<gene>
    <name evidence="1" type="ORF">PIB30_041235</name>
</gene>
<evidence type="ECO:0000313" key="2">
    <source>
        <dbReference type="Proteomes" id="UP001341840"/>
    </source>
</evidence>
<name>A0ABU6TFT9_9FABA</name>
<accession>A0ABU6TFT9</accession>
<proteinExistence type="predicted"/>
<evidence type="ECO:0000313" key="1">
    <source>
        <dbReference type="EMBL" id="MED6147131.1"/>
    </source>
</evidence>
<reference evidence="1 2" key="1">
    <citation type="journal article" date="2023" name="Plants (Basel)">
        <title>Bridging the Gap: Combining Genomics and Transcriptomics Approaches to Understand Stylosanthes scabra, an Orphan Legume from the Brazilian Caatinga.</title>
        <authorList>
            <person name="Ferreira-Neto J.R.C."/>
            <person name="da Silva M.D."/>
            <person name="Binneck E."/>
            <person name="de Melo N.F."/>
            <person name="da Silva R.H."/>
            <person name="de Melo A.L.T.M."/>
            <person name="Pandolfi V."/>
            <person name="Bustamante F.O."/>
            <person name="Brasileiro-Vidal A.C."/>
            <person name="Benko-Iseppon A.M."/>
        </authorList>
    </citation>
    <scope>NUCLEOTIDE SEQUENCE [LARGE SCALE GENOMIC DNA]</scope>
    <source>
        <tissue evidence="1">Leaves</tissue>
    </source>
</reference>
<dbReference type="Proteomes" id="UP001341840">
    <property type="component" value="Unassembled WGS sequence"/>
</dbReference>
<dbReference type="EMBL" id="JASCZI010090848">
    <property type="protein sequence ID" value="MED6147131.1"/>
    <property type="molecule type" value="Genomic_DNA"/>
</dbReference>
<sequence length="132" mass="14569">MSVAALDHAGKFLDEIVGKVRFSQDFEGALANGRTRGAFEEFASLDNLNLIHSLDLITSLTARKSRLKSCRIFLSIEARSSCWFKLFWPLKDIPVSHFGYPEFASTLDMIAMFSLPSASRNTAVVAPVPASQ</sequence>
<organism evidence="1 2">
    <name type="scientific">Stylosanthes scabra</name>
    <dbReference type="NCBI Taxonomy" id="79078"/>
    <lineage>
        <taxon>Eukaryota</taxon>
        <taxon>Viridiplantae</taxon>
        <taxon>Streptophyta</taxon>
        <taxon>Embryophyta</taxon>
        <taxon>Tracheophyta</taxon>
        <taxon>Spermatophyta</taxon>
        <taxon>Magnoliopsida</taxon>
        <taxon>eudicotyledons</taxon>
        <taxon>Gunneridae</taxon>
        <taxon>Pentapetalae</taxon>
        <taxon>rosids</taxon>
        <taxon>fabids</taxon>
        <taxon>Fabales</taxon>
        <taxon>Fabaceae</taxon>
        <taxon>Papilionoideae</taxon>
        <taxon>50 kb inversion clade</taxon>
        <taxon>dalbergioids sensu lato</taxon>
        <taxon>Dalbergieae</taxon>
        <taxon>Pterocarpus clade</taxon>
        <taxon>Stylosanthes</taxon>
    </lineage>
</organism>
<protein>
    <submittedName>
        <fullName evidence="1">Uncharacterized protein</fullName>
    </submittedName>
</protein>
<comment type="caution">
    <text evidence="1">The sequence shown here is derived from an EMBL/GenBank/DDBJ whole genome shotgun (WGS) entry which is preliminary data.</text>
</comment>